<accession>A0ABN1MZN7</accession>
<dbReference type="InterPro" id="IPR015915">
    <property type="entry name" value="Kelch-typ_b-propeller"/>
</dbReference>
<dbReference type="EMBL" id="BAAAFI010000007">
    <property type="protein sequence ID" value="GAA0878792.1"/>
    <property type="molecule type" value="Genomic_DNA"/>
</dbReference>
<gene>
    <name evidence="1" type="ORF">GCM10009119_17600</name>
</gene>
<reference evidence="1 2" key="1">
    <citation type="journal article" date="2019" name="Int. J. Syst. Evol. Microbiol.">
        <title>The Global Catalogue of Microorganisms (GCM) 10K type strain sequencing project: providing services to taxonomists for standard genome sequencing and annotation.</title>
        <authorList>
            <consortium name="The Broad Institute Genomics Platform"/>
            <consortium name="The Broad Institute Genome Sequencing Center for Infectious Disease"/>
            <person name="Wu L."/>
            <person name="Ma J."/>
        </authorList>
    </citation>
    <scope>NUCLEOTIDE SEQUENCE [LARGE SCALE GENOMIC DNA]</scope>
    <source>
        <strain evidence="1 2">JCM 16112</strain>
    </source>
</reference>
<evidence type="ECO:0000313" key="2">
    <source>
        <dbReference type="Proteomes" id="UP001500469"/>
    </source>
</evidence>
<evidence type="ECO:0000313" key="1">
    <source>
        <dbReference type="EMBL" id="GAA0878792.1"/>
    </source>
</evidence>
<dbReference type="Proteomes" id="UP001500469">
    <property type="component" value="Unassembled WGS sequence"/>
</dbReference>
<keyword evidence="2" id="KW-1185">Reference proteome</keyword>
<sequence length="685" mass="77762">MIRRILIKVLAAWTMISCGEDEVAPRSNPRFSVAYVQDINAKGAEFVANVYDFGSEEILEYGFVYSKGAEPRIGKGEVIKLVGRPENSFKLTGDHSMSKGQIYYVVAFIKTEQSIVYSEPMAFTSLGVEGFVFERIEGGPEVYYGDTLTVFGDRLSTDQSHYEIKINGAEARVTDLAKNSFKIIIPDEMGFGYPFDYDGKLVLSIKILDKRLELNSDLQFYAPVFYAADRESKYEENFSIKGRYLRDPNLTIRYPNYHTELVSNSDTLIVFKALANFGTLEPSFQVYMRGRSYEVDGSVRIEPTEIEPNQHLKIGSIYHHLLIKGTNFNATLPYSNVFVSDVEQEAQQFYVDGMASDEAKVSVYIDVVPSPRFFKVWAFNGGVKSSHYATIENTEPMLPYLRTHSFPFNAAADGRSVTWRDKGIWLADGKISEVDPKNNSGRILKAVDINRGNIASSFAVIHQDVVYFAGKENTISDTPGRFYSYNLNSGILQELPAIPSKASTPRAVFVSGGYLYFGGGFYRDEVDVHKVTEGYKFNLATQTWSTWAKKFPISDYWDFENTFVHKSQVYGLVNEVDDSGYHGTRLMRFDPSREDWTELAKYPYLGYTNGYSAMSLGDAVYVFIGEALVKIDMDSYRKRTISGISLYDRGYTGPPFFFLSEGKIYYAAYNEYLIHQIDPFYFREQ</sequence>
<evidence type="ECO:0008006" key="3">
    <source>
        <dbReference type="Google" id="ProtNLM"/>
    </source>
</evidence>
<proteinExistence type="predicted"/>
<comment type="caution">
    <text evidence="1">The sequence shown here is derived from an EMBL/GenBank/DDBJ whole genome shotgun (WGS) entry which is preliminary data.</text>
</comment>
<dbReference type="RefSeq" id="WP_343850522.1">
    <property type="nucleotide sequence ID" value="NZ_BAAAFI010000007.1"/>
</dbReference>
<name>A0ABN1MZN7_9BACT</name>
<organism evidence="1 2">
    <name type="scientific">Algoriphagus jejuensis</name>
    <dbReference type="NCBI Taxonomy" id="419934"/>
    <lineage>
        <taxon>Bacteria</taxon>
        <taxon>Pseudomonadati</taxon>
        <taxon>Bacteroidota</taxon>
        <taxon>Cytophagia</taxon>
        <taxon>Cytophagales</taxon>
        <taxon>Cyclobacteriaceae</taxon>
        <taxon>Algoriphagus</taxon>
    </lineage>
</organism>
<dbReference type="SUPFAM" id="SSF117281">
    <property type="entry name" value="Kelch motif"/>
    <property type="match status" value="1"/>
</dbReference>
<dbReference type="Gene3D" id="2.120.10.80">
    <property type="entry name" value="Kelch-type beta propeller"/>
    <property type="match status" value="1"/>
</dbReference>
<protein>
    <recommendedName>
        <fullName evidence="3">IPT/TIG domain-containing protein</fullName>
    </recommendedName>
</protein>